<comment type="similarity">
    <text evidence="1 7">Belongs to the peptidase S46 family.</text>
</comment>
<dbReference type="Pfam" id="PF10459">
    <property type="entry name" value="Peptidase_S46"/>
    <property type="match status" value="1"/>
</dbReference>
<evidence type="ECO:0000256" key="4">
    <source>
        <dbReference type="ARBA" id="ARBA00022729"/>
    </source>
</evidence>
<proteinExistence type="inferred from homology"/>
<dbReference type="GO" id="GO:0043171">
    <property type="term" value="P:peptide catabolic process"/>
    <property type="evidence" value="ECO:0007669"/>
    <property type="project" value="UniProtKB-UniRule"/>
</dbReference>
<accession>A0A5K7S8V8</accession>
<dbReference type="PANTHER" id="PTHR38469:SF1">
    <property type="entry name" value="PERIPLASMIC PEPTIDASE SUBFAMILY S1B"/>
    <property type="match status" value="1"/>
</dbReference>
<dbReference type="RefSeq" id="WP_318350882.1">
    <property type="nucleotide sequence ID" value="NZ_AP018694.1"/>
</dbReference>
<name>A0A5K7S8V8_9BACT</name>
<organism evidence="8 9">
    <name type="scientific">Aquipluma nitroreducens</name>
    <dbReference type="NCBI Taxonomy" id="2010828"/>
    <lineage>
        <taxon>Bacteria</taxon>
        <taxon>Pseudomonadati</taxon>
        <taxon>Bacteroidota</taxon>
        <taxon>Bacteroidia</taxon>
        <taxon>Marinilabiliales</taxon>
        <taxon>Prolixibacteraceae</taxon>
        <taxon>Aquipluma</taxon>
    </lineage>
</organism>
<evidence type="ECO:0000256" key="6">
    <source>
        <dbReference type="ARBA" id="ARBA00022825"/>
    </source>
</evidence>
<dbReference type="PANTHER" id="PTHR38469">
    <property type="entry name" value="PERIPLASMIC PEPTIDASE SUBFAMILY S1B"/>
    <property type="match status" value="1"/>
</dbReference>
<sequence>MTNIKKIGLFLLSILLTCGTLKADEGMWMLPLIQKLNIKTMSDMGFKLSAKDIYDINNSSLKDAVLQFGGGCTAEIISQDGLVLTNHHCGYGSIQKLSSVDHNYLLNGFWAKNHEEEIPAPGLTVTFLDRFEDVTREVTEALASATDPTSKEDALKKVSDQLANQAIGSNKYLKGRVVSFYGNNQYYLVISKTYNDIRFVGAPPSSIGKFGADTDNWMWPRHTGDFSMFRIYADKDNNPAEYSKDNVSYKPKKFLTISLKGVNQNDPAMIMGYPGRTNRFMTSYEVKETSEITNAITILVRGIRQNILMTDMVADPKIRLMYASKYAGSSNSWKKSIGMNETFAKLKVYDRRVAEEKAFSEWVAADPKRIEKYGNALSDVKSAIEGRAKLQFTLKYYMEALNSIELTSAAVRFAPKTEDSQSEGKGGRPNIVMSPSDFYKDYNVATDLKVAKAMLKLFKEKVTQADLPDFYKTIDTDYQGNIDAYVDAMFNQSVFVSEEKMKEALAGDKTAIANDPAYVAGKNIADAISKYNHEIEQYRSLYAKGQKQYIAGTLDMNAGKAMYPDANFTMRLTYGKVLNYSPKNAVIYDYVSTLDGVMEKEDPNNWEFVVPAKLKELYNSKDFGQYALKDGRMPVDFLTNNDITGGNSGSPVLNKNGELIGTAFDGNWESMSGDIIFEPSLQRCINLDIRYTLFIMDKFGGAGYLLNEMNISK</sequence>
<gene>
    <name evidence="8" type="ORF">AQPE_2084</name>
</gene>
<evidence type="ECO:0000256" key="1">
    <source>
        <dbReference type="ARBA" id="ARBA00010491"/>
    </source>
</evidence>
<protein>
    <recommendedName>
        <fullName evidence="7">Dipeptidyl-peptidase</fullName>
        <ecNumber evidence="7">3.4.14.-</ecNumber>
    </recommendedName>
</protein>
<evidence type="ECO:0000313" key="9">
    <source>
        <dbReference type="Proteomes" id="UP001193389"/>
    </source>
</evidence>
<dbReference type="GO" id="GO:0008239">
    <property type="term" value="F:dipeptidyl-peptidase activity"/>
    <property type="evidence" value="ECO:0007669"/>
    <property type="project" value="UniProtKB-UniRule"/>
</dbReference>
<dbReference type="SUPFAM" id="SSF50494">
    <property type="entry name" value="Trypsin-like serine proteases"/>
    <property type="match status" value="1"/>
</dbReference>
<evidence type="ECO:0000256" key="5">
    <source>
        <dbReference type="ARBA" id="ARBA00022801"/>
    </source>
</evidence>
<dbReference type="AlphaFoldDB" id="A0A5K7S8V8"/>
<keyword evidence="4" id="KW-0732">Signal</keyword>
<evidence type="ECO:0000256" key="2">
    <source>
        <dbReference type="ARBA" id="ARBA00022438"/>
    </source>
</evidence>
<dbReference type="GO" id="GO:0070009">
    <property type="term" value="F:serine-type aminopeptidase activity"/>
    <property type="evidence" value="ECO:0007669"/>
    <property type="project" value="UniProtKB-UniRule"/>
</dbReference>
<dbReference type="InterPro" id="IPR009003">
    <property type="entry name" value="Peptidase_S1_PA"/>
</dbReference>
<dbReference type="Proteomes" id="UP001193389">
    <property type="component" value="Chromosome"/>
</dbReference>
<evidence type="ECO:0000313" key="8">
    <source>
        <dbReference type="EMBL" id="BBE17925.1"/>
    </source>
</evidence>
<keyword evidence="5 7" id="KW-0378">Hydrolase</keyword>
<reference evidence="8" key="1">
    <citation type="journal article" date="2020" name="Int. J. Syst. Evol. Microbiol.">
        <title>Aquipluma nitroreducens gen. nov. sp. nov., a novel facultatively anaerobic bacterium isolated from a freshwater lake.</title>
        <authorList>
            <person name="Watanabe M."/>
            <person name="Kojima H."/>
            <person name="Fukui M."/>
        </authorList>
    </citation>
    <scope>NUCLEOTIDE SEQUENCE</scope>
    <source>
        <strain evidence="8">MeG22</strain>
    </source>
</reference>
<dbReference type="KEGG" id="anf:AQPE_2084"/>
<keyword evidence="3 7" id="KW-0645">Protease</keyword>
<keyword evidence="6 7" id="KW-0720">Serine protease</keyword>
<dbReference type="InterPro" id="IPR043504">
    <property type="entry name" value="Peptidase_S1_PA_chymotrypsin"/>
</dbReference>
<dbReference type="GO" id="GO:0006508">
    <property type="term" value="P:proteolysis"/>
    <property type="evidence" value="ECO:0007669"/>
    <property type="project" value="UniProtKB-KW"/>
</dbReference>
<dbReference type="Gene3D" id="2.40.10.10">
    <property type="entry name" value="Trypsin-like serine proteases"/>
    <property type="match status" value="1"/>
</dbReference>
<dbReference type="EMBL" id="AP018694">
    <property type="protein sequence ID" value="BBE17925.1"/>
    <property type="molecule type" value="Genomic_DNA"/>
</dbReference>
<comment type="function">
    <text evidence="7">Catalyzes the removal of dipeptides from the N-terminus of oligopeptides.</text>
</comment>
<dbReference type="EC" id="3.4.14.-" evidence="7"/>
<dbReference type="InterPro" id="IPR019500">
    <property type="entry name" value="Pep_S46"/>
</dbReference>
<evidence type="ECO:0000256" key="3">
    <source>
        <dbReference type="ARBA" id="ARBA00022670"/>
    </source>
</evidence>
<evidence type="ECO:0000256" key="7">
    <source>
        <dbReference type="RuleBase" id="RU366067"/>
    </source>
</evidence>
<keyword evidence="9" id="KW-1185">Reference proteome</keyword>
<keyword evidence="2 7" id="KW-0031">Aminopeptidase</keyword>